<dbReference type="GO" id="GO:0016628">
    <property type="term" value="F:oxidoreductase activity, acting on the CH-CH group of donors, NAD or NADP as acceptor"/>
    <property type="evidence" value="ECO:0007669"/>
    <property type="project" value="InterPro"/>
</dbReference>
<comment type="caution">
    <text evidence="3">The sequence shown here is derived from an EMBL/GenBank/DDBJ whole genome shotgun (WGS) entry which is preliminary data.</text>
</comment>
<organism evidence="3 4">
    <name type="scientific">Clonostachys rhizophaga</name>
    <dbReference type="NCBI Taxonomy" id="160324"/>
    <lineage>
        <taxon>Eukaryota</taxon>
        <taxon>Fungi</taxon>
        <taxon>Dikarya</taxon>
        <taxon>Ascomycota</taxon>
        <taxon>Pezizomycotina</taxon>
        <taxon>Sordariomycetes</taxon>
        <taxon>Hypocreomycetidae</taxon>
        <taxon>Hypocreales</taxon>
        <taxon>Bionectriaceae</taxon>
        <taxon>Clonostachys</taxon>
    </lineage>
</organism>
<reference evidence="3" key="1">
    <citation type="submission" date="2021-10" db="EMBL/GenBank/DDBJ databases">
        <authorList>
            <person name="Piombo E."/>
        </authorList>
    </citation>
    <scope>NUCLEOTIDE SEQUENCE</scope>
</reference>
<gene>
    <name evidence="3" type="ORF">CRHIZ90672A_00009741</name>
</gene>
<keyword evidence="1" id="KW-0560">Oxidoreductase</keyword>
<dbReference type="InterPro" id="IPR041694">
    <property type="entry name" value="ADH_N_2"/>
</dbReference>
<dbReference type="Gene3D" id="3.40.50.720">
    <property type="entry name" value="NAD(P)-binding Rossmann-like Domain"/>
    <property type="match status" value="1"/>
</dbReference>
<feature type="domain" description="Enoyl reductase (ER)" evidence="2">
    <location>
        <begin position="25"/>
        <end position="362"/>
    </location>
</feature>
<dbReference type="EMBL" id="CABFNQ020000741">
    <property type="protein sequence ID" value="CAH0031092.1"/>
    <property type="molecule type" value="Genomic_DNA"/>
</dbReference>
<evidence type="ECO:0000259" key="2">
    <source>
        <dbReference type="SMART" id="SM00829"/>
    </source>
</evidence>
<evidence type="ECO:0000313" key="3">
    <source>
        <dbReference type="EMBL" id="CAH0031092.1"/>
    </source>
</evidence>
<sequence>MTPLPTETRQWQLACHPVTYPKLEGPDATFEIAKVPLPALNDGEALLQTIFISNDPAARVWITGGEAKPREYVPPVKIGDKMRARSLSRVIDSKAQKLPVGTVVLAAGGWAEYFTAHEDQCIVIPQDSDYDLPHYLGILGVTGLTAYYGLVEIAATTRDDVVVISGAAGATGSTAVQVAKKIIGCNKVIGIAGTDEKCRFVETLGADVCLNYKSPTFYEDLSKATEELADVFFGIQNQLTAILPRKFTNNRGDILDFMFTRLRQGGRVALCGSVSRYNNLSEKASFAHFDNVITQRLKINGFVVLDYLKKLPTVIKIFQEAAKEGRLRVDDDSQTLVPAKFEEIPEVWVRLFEGKNQGKLVTKLLL</sequence>
<dbReference type="Pfam" id="PF16884">
    <property type="entry name" value="ADH_N_2"/>
    <property type="match status" value="1"/>
</dbReference>
<dbReference type="SMART" id="SM00829">
    <property type="entry name" value="PKS_ER"/>
    <property type="match status" value="1"/>
</dbReference>
<dbReference type="SUPFAM" id="SSF51735">
    <property type="entry name" value="NAD(P)-binding Rossmann-fold domains"/>
    <property type="match status" value="1"/>
</dbReference>
<evidence type="ECO:0000256" key="1">
    <source>
        <dbReference type="ARBA" id="ARBA00023002"/>
    </source>
</evidence>
<dbReference type="PANTHER" id="PTHR43205:SF19">
    <property type="entry name" value="ENOYL REDUCTASE (ER) DOMAIN-CONTAINING PROTEIN"/>
    <property type="match status" value="1"/>
</dbReference>
<dbReference type="OrthoDB" id="809632at2759"/>
<dbReference type="Proteomes" id="UP000696573">
    <property type="component" value="Unassembled WGS sequence"/>
</dbReference>
<name>A0A9N9VWD1_9HYPO</name>
<dbReference type="Pfam" id="PF00107">
    <property type="entry name" value="ADH_zinc_N"/>
    <property type="match status" value="1"/>
</dbReference>
<dbReference type="InterPro" id="IPR020843">
    <property type="entry name" value="ER"/>
</dbReference>
<dbReference type="Gene3D" id="3.90.180.10">
    <property type="entry name" value="Medium-chain alcohol dehydrogenases, catalytic domain"/>
    <property type="match status" value="1"/>
</dbReference>
<dbReference type="AlphaFoldDB" id="A0A9N9VWD1"/>
<dbReference type="InterPro" id="IPR045010">
    <property type="entry name" value="MDR_fam"/>
</dbReference>
<dbReference type="InterPro" id="IPR011032">
    <property type="entry name" value="GroES-like_sf"/>
</dbReference>
<dbReference type="SUPFAM" id="SSF50129">
    <property type="entry name" value="GroES-like"/>
    <property type="match status" value="1"/>
</dbReference>
<dbReference type="CDD" id="cd05288">
    <property type="entry name" value="PGDH"/>
    <property type="match status" value="1"/>
</dbReference>
<protein>
    <recommendedName>
        <fullName evidence="2">Enoyl reductase (ER) domain-containing protein</fullName>
    </recommendedName>
</protein>
<dbReference type="InterPro" id="IPR036291">
    <property type="entry name" value="NAD(P)-bd_dom_sf"/>
</dbReference>
<dbReference type="PANTHER" id="PTHR43205">
    <property type="entry name" value="PROSTAGLANDIN REDUCTASE"/>
    <property type="match status" value="1"/>
</dbReference>
<keyword evidence="4" id="KW-1185">Reference proteome</keyword>
<dbReference type="InterPro" id="IPR013149">
    <property type="entry name" value="ADH-like_C"/>
</dbReference>
<accession>A0A9N9VWD1</accession>
<proteinExistence type="predicted"/>
<evidence type="ECO:0000313" key="4">
    <source>
        <dbReference type="Proteomes" id="UP000696573"/>
    </source>
</evidence>